<keyword evidence="2" id="KW-0396">Initiation factor</keyword>
<dbReference type="GeneID" id="5718605"/>
<dbReference type="FunCoup" id="A0A2K3D4R1">
    <property type="interactions" value="1824"/>
</dbReference>
<proteinExistence type="inferred from homology"/>
<dbReference type="InterPro" id="IPR016024">
    <property type="entry name" value="ARM-type_fold"/>
</dbReference>
<evidence type="ECO:0000313" key="7">
    <source>
        <dbReference type="Proteomes" id="UP000006906"/>
    </source>
</evidence>
<feature type="region of interest" description="Disordered" evidence="4">
    <location>
        <begin position="118"/>
        <end position="190"/>
    </location>
</feature>
<name>A0A2K3D4R1_CHLRE</name>
<dbReference type="Gene3D" id="1.25.40.180">
    <property type="match status" value="2"/>
</dbReference>
<dbReference type="Pfam" id="PF02854">
    <property type="entry name" value="MIF4G"/>
    <property type="match status" value="1"/>
</dbReference>
<evidence type="ECO:0000256" key="4">
    <source>
        <dbReference type="SAM" id="MobiDB-lite"/>
    </source>
</evidence>
<dbReference type="PANTHER" id="PTHR23253">
    <property type="entry name" value="EUKARYOTIC TRANSLATION INITIATION FACTOR 4 GAMMA"/>
    <property type="match status" value="1"/>
</dbReference>
<protein>
    <recommendedName>
        <fullName evidence="5">MI domain-containing protein</fullName>
    </recommendedName>
</protein>
<dbReference type="RefSeq" id="XP_042918644.1">
    <property type="nucleotide sequence ID" value="XM_043068549.1"/>
</dbReference>
<sequence length="644" mass="70396">MTVEGEEISLRPLRPGGNAANPFASFGKGLGFGKGKKAAAPVVEDKPPKKNSERVRYPKDFLLKFMEKYNSCPSELEQLNLDCVVTGEDRQAQQEVLQKVAEEIDDRDWRSRTSVGNYREEREFREPKQREARETAEPRQQQARQAPAPREAAPQQAQQQAQPAASSGPSGDEQALVSISDSAERDEAERNVKKRVLGNMRLMSELYKQEMVKDWIMVTCIDELLLARATKGAKVPPEDNIEAVLEIVKLSGIKLSKSEKPETLKKLDKVVKELERLHNDKNNGISTRVRLAIREILELRKANWIPRRETYTAKKLDDVRAQAEAELGMISSSIAASLPQLGSAMPRYGEAMGAMGGRDDGGFGLIPPLRADGDVQLFPAFRGDASSDRGGFSSAGAGKGASALLGDYTPPPVRVQLPMRTEPAPQVAQQEPVAPSRPAAVAPGKALSEEEVVRKSQSLYQEFTSTLDKAEATTCVRELGSQHLAKVVEIGLDQIFNSLKEKEQDALLDLLLHLHEAGAITSENVVDALTTFTTQLEDLSMDVPKAPQLLGRFYGSCVSRNIASLDLLPQLMEGDASVEPKRRFSGAAFKVLRGAKGDAGLTSLCSEVGLTASTFLTADPEFDKDEPALEEWLKSEGLTGLVPL</sequence>
<dbReference type="KEGG" id="cre:CHLRE_12g529950v5"/>
<evidence type="ECO:0000256" key="3">
    <source>
        <dbReference type="ARBA" id="ARBA00022917"/>
    </source>
</evidence>
<feature type="domain" description="MI" evidence="5">
    <location>
        <begin position="451"/>
        <end position="573"/>
    </location>
</feature>
<dbReference type="GO" id="GO:0003729">
    <property type="term" value="F:mRNA binding"/>
    <property type="evidence" value="ECO:0000318"/>
    <property type="project" value="GO_Central"/>
</dbReference>
<dbReference type="OrthoDB" id="514777at2759"/>
<dbReference type="GO" id="GO:0006413">
    <property type="term" value="P:translational initiation"/>
    <property type="evidence" value="ECO:0000318"/>
    <property type="project" value="GO_Central"/>
</dbReference>
<gene>
    <name evidence="6" type="ORF">CHLRE_12g529950v5</name>
</gene>
<keyword evidence="3" id="KW-0648">Protein biosynthesis</keyword>
<dbReference type="ExpressionAtlas" id="A0A2K3D4R1">
    <property type="expression patterns" value="baseline"/>
</dbReference>
<keyword evidence="7" id="KW-1185">Reference proteome</keyword>
<comment type="similarity">
    <text evidence="1">Belongs to the eukaryotic initiation factor 4G family.</text>
</comment>
<dbReference type="PROSITE" id="PS51366">
    <property type="entry name" value="MI"/>
    <property type="match status" value="1"/>
</dbReference>
<dbReference type="GO" id="GO:0016281">
    <property type="term" value="C:eukaryotic translation initiation factor 4F complex"/>
    <property type="evidence" value="ECO:0000318"/>
    <property type="project" value="GO_Central"/>
</dbReference>
<dbReference type="PANTHER" id="PTHR23253:SF9">
    <property type="entry name" value="EUKARYOTIC TRANSLATION INITIATION FACTOR 4 GAMMA 2"/>
    <property type="match status" value="1"/>
</dbReference>
<accession>A0A2K3D4R1</accession>
<dbReference type="SUPFAM" id="SSF48371">
    <property type="entry name" value="ARM repeat"/>
    <property type="match status" value="2"/>
</dbReference>
<feature type="compositionally biased region" description="Low complexity" evidence="4">
    <location>
        <begin position="138"/>
        <end position="165"/>
    </location>
</feature>
<feature type="compositionally biased region" description="Basic and acidic residues" evidence="4">
    <location>
        <begin position="118"/>
        <end position="137"/>
    </location>
</feature>
<dbReference type="AlphaFoldDB" id="A0A2K3D4R1"/>
<dbReference type="GO" id="GO:0003743">
    <property type="term" value="F:translation initiation factor activity"/>
    <property type="evidence" value="ECO:0000318"/>
    <property type="project" value="GO_Central"/>
</dbReference>
<dbReference type="SMART" id="SM00544">
    <property type="entry name" value="MA3"/>
    <property type="match status" value="1"/>
</dbReference>
<dbReference type="EMBL" id="CM008973">
    <property type="protein sequence ID" value="PNW75520.1"/>
    <property type="molecule type" value="Genomic_DNA"/>
</dbReference>
<organism evidence="6 7">
    <name type="scientific">Chlamydomonas reinhardtii</name>
    <name type="common">Chlamydomonas smithii</name>
    <dbReference type="NCBI Taxonomy" id="3055"/>
    <lineage>
        <taxon>Eukaryota</taxon>
        <taxon>Viridiplantae</taxon>
        <taxon>Chlorophyta</taxon>
        <taxon>core chlorophytes</taxon>
        <taxon>Chlorophyceae</taxon>
        <taxon>CS clade</taxon>
        <taxon>Chlamydomonadales</taxon>
        <taxon>Chlamydomonadaceae</taxon>
        <taxon>Chlamydomonas</taxon>
    </lineage>
</organism>
<dbReference type="Gramene" id="PNW75520">
    <property type="protein sequence ID" value="PNW75520"/>
    <property type="gene ID" value="CHLRE_12g529950v5"/>
</dbReference>
<dbReference type="FunFam" id="1.25.40.180:FF:000136">
    <property type="entry name" value="Eukaryotic initiation factor"/>
    <property type="match status" value="1"/>
</dbReference>
<evidence type="ECO:0000256" key="2">
    <source>
        <dbReference type="ARBA" id="ARBA00022540"/>
    </source>
</evidence>
<dbReference type="InterPro" id="IPR003890">
    <property type="entry name" value="MIF4G-like_typ-3"/>
</dbReference>
<dbReference type="STRING" id="3055.A0A2K3D4R1"/>
<reference evidence="6 7" key="1">
    <citation type="journal article" date="2007" name="Science">
        <title>The Chlamydomonas genome reveals the evolution of key animal and plant functions.</title>
        <authorList>
            <person name="Merchant S.S."/>
            <person name="Prochnik S.E."/>
            <person name="Vallon O."/>
            <person name="Harris E.H."/>
            <person name="Karpowicz S.J."/>
            <person name="Witman G.B."/>
            <person name="Terry A."/>
            <person name="Salamov A."/>
            <person name="Fritz-Laylin L.K."/>
            <person name="Marechal-Drouard L."/>
            <person name="Marshall W.F."/>
            <person name="Qu L.H."/>
            <person name="Nelson D.R."/>
            <person name="Sanderfoot A.A."/>
            <person name="Spalding M.H."/>
            <person name="Kapitonov V.V."/>
            <person name="Ren Q."/>
            <person name="Ferris P."/>
            <person name="Lindquist E."/>
            <person name="Shapiro H."/>
            <person name="Lucas S.M."/>
            <person name="Grimwood J."/>
            <person name="Schmutz J."/>
            <person name="Cardol P."/>
            <person name="Cerutti H."/>
            <person name="Chanfreau G."/>
            <person name="Chen C.L."/>
            <person name="Cognat V."/>
            <person name="Croft M.T."/>
            <person name="Dent R."/>
            <person name="Dutcher S."/>
            <person name="Fernandez E."/>
            <person name="Fukuzawa H."/>
            <person name="Gonzalez-Ballester D."/>
            <person name="Gonzalez-Halphen D."/>
            <person name="Hallmann A."/>
            <person name="Hanikenne M."/>
            <person name="Hippler M."/>
            <person name="Inwood W."/>
            <person name="Jabbari K."/>
            <person name="Kalanon M."/>
            <person name="Kuras R."/>
            <person name="Lefebvre P.A."/>
            <person name="Lemaire S.D."/>
            <person name="Lobanov A.V."/>
            <person name="Lohr M."/>
            <person name="Manuell A."/>
            <person name="Meier I."/>
            <person name="Mets L."/>
            <person name="Mittag M."/>
            <person name="Mittelmeier T."/>
            <person name="Moroney J.V."/>
            <person name="Moseley J."/>
            <person name="Napoli C."/>
            <person name="Nedelcu A.M."/>
            <person name="Niyogi K."/>
            <person name="Novoselov S.V."/>
            <person name="Paulsen I.T."/>
            <person name="Pazour G."/>
            <person name="Purton S."/>
            <person name="Ral J.P."/>
            <person name="Riano-Pachon D.M."/>
            <person name="Riekhof W."/>
            <person name="Rymarquis L."/>
            <person name="Schroda M."/>
            <person name="Stern D."/>
            <person name="Umen J."/>
            <person name="Willows R."/>
            <person name="Wilson N."/>
            <person name="Zimmer S.L."/>
            <person name="Allmer J."/>
            <person name="Balk J."/>
            <person name="Bisova K."/>
            <person name="Chen C.J."/>
            <person name="Elias M."/>
            <person name="Gendler K."/>
            <person name="Hauser C."/>
            <person name="Lamb M.R."/>
            <person name="Ledford H."/>
            <person name="Long J.C."/>
            <person name="Minagawa J."/>
            <person name="Page M.D."/>
            <person name="Pan J."/>
            <person name="Pootakham W."/>
            <person name="Roje S."/>
            <person name="Rose A."/>
            <person name="Stahlberg E."/>
            <person name="Terauchi A.M."/>
            <person name="Yang P."/>
            <person name="Ball S."/>
            <person name="Bowler C."/>
            <person name="Dieckmann C.L."/>
            <person name="Gladyshev V.N."/>
            <person name="Green P."/>
            <person name="Jorgensen R."/>
            <person name="Mayfield S."/>
            <person name="Mueller-Roeber B."/>
            <person name="Rajamani S."/>
            <person name="Sayre R.T."/>
            <person name="Brokstein P."/>
            <person name="Dubchak I."/>
            <person name="Goodstein D."/>
            <person name="Hornick L."/>
            <person name="Huang Y.W."/>
            <person name="Jhaveri J."/>
            <person name="Luo Y."/>
            <person name="Martinez D."/>
            <person name="Ngau W.C."/>
            <person name="Otillar B."/>
            <person name="Poliakov A."/>
            <person name="Porter A."/>
            <person name="Szajkowski L."/>
            <person name="Werner G."/>
            <person name="Zhou K."/>
            <person name="Grigoriev I.V."/>
            <person name="Rokhsar D.S."/>
            <person name="Grossman A.R."/>
        </authorList>
    </citation>
    <scope>NUCLEOTIDE SEQUENCE [LARGE SCALE GENOMIC DNA]</scope>
    <source>
        <strain evidence="7">CC-503</strain>
    </source>
</reference>
<dbReference type="Proteomes" id="UP000006906">
    <property type="component" value="Chromosome 12"/>
</dbReference>
<evidence type="ECO:0000259" key="5">
    <source>
        <dbReference type="PROSITE" id="PS51366"/>
    </source>
</evidence>
<dbReference type="InParanoid" id="A0A2K3D4R1"/>
<dbReference type="InterPro" id="IPR003891">
    <property type="entry name" value="Initiation_fac_eIF4g_MI"/>
</dbReference>
<evidence type="ECO:0000313" key="6">
    <source>
        <dbReference type="EMBL" id="PNW75520.1"/>
    </source>
</evidence>
<evidence type="ECO:0000256" key="1">
    <source>
        <dbReference type="ARBA" id="ARBA00005775"/>
    </source>
</evidence>
<dbReference type="Pfam" id="PF02847">
    <property type="entry name" value="MA3"/>
    <property type="match status" value="1"/>
</dbReference>